<evidence type="ECO:0000313" key="1">
    <source>
        <dbReference type="EMBL" id="MFH5774338.1"/>
    </source>
</evidence>
<name>A0ABW7LLN6_9RHOB</name>
<keyword evidence="2" id="KW-1185">Reference proteome</keyword>
<evidence type="ECO:0008006" key="3">
    <source>
        <dbReference type="Google" id="ProtNLM"/>
    </source>
</evidence>
<organism evidence="1 2">
    <name type="scientific">Paracoccus broussonetiae subsp. drimophilus</name>
    <dbReference type="NCBI Taxonomy" id="3373869"/>
    <lineage>
        <taxon>Bacteria</taxon>
        <taxon>Pseudomonadati</taxon>
        <taxon>Pseudomonadota</taxon>
        <taxon>Alphaproteobacteria</taxon>
        <taxon>Rhodobacterales</taxon>
        <taxon>Paracoccaceae</taxon>
        <taxon>Paracoccus</taxon>
        <taxon>Paracoccus broussonetiae</taxon>
    </lineage>
</organism>
<accession>A0ABW7LLN6</accession>
<protein>
    <recommendedName>
        <fullName evidence="3">Methyl-accepting chemotaxis protein</fullName>
    </recommendedName>
</protein>
<sequence>MAGPNGAKGKRDLRNLVSAQMSSTLFTISGANVPLTKIGEVLVQVGMITLHLQARVRLHDQLAGPPLAETASPIARSANETRANLAAMSRYCLQNLVPRTQGLVAQLESISSAVTVLATTNGSDLRGGMNSVAAQIDRCCHALRGYARSWPRSAGMMRLSEQRLWGALAAELHRIEGTDGPIMRSCGEVERMAFDIGQAIDDHLGMPGDIPLQQRCDTSIGLICAASQVQTSTQVADGVGQAIPGMAMRLELLQREQERLADVPGQITRALSLATQASAQSALASRLRDTLCDLEKRLALLALDYRAQARLADRPAQRGEILAQLDSDSAIWRIAMTEVAKPIELGSELSEYAGEMTFMARKEAGFASMIPA</sequence>
<dbReference type="Proteomes" id="UP001609376">
    <property type="component" value="Unassembled WGS sequence"/>
</dbReference>
<dbReference type="RefSeq" id="WP_395133325.1">
    <property type="nucleotide sequence ID" value="NZ_JBIMPR010000006.1"/>
</dbReference>
<evidence type="ECO:0000313" key="2">
    <source>
        <dbReference type="Proteomes" id="UP001609376"/>
    </source>
</evidence>
<dbReference type="EMBL" id="JBIMPR010000006">
    <property type="protein sequence ID" value="MFH5774338.1"/>
    <property type="molecule type" value="Genomic_DNA"/>
</dbReference>
<gene>
    <name evidence="1" type="ORF">ACHFJ0_08785</name>
</gene>
<reference evidence="1 2" key="1">
    <citation type="submission" date="2024-10" db="EMBL/GenBank/DDBJ databases">
        <title>Paracoccus drimophilus sp. nov., a novel bacterium from corn roots in Hunan.</title>
        <authorList>
            <person name="Li X."/>
        </authorList>
    </citation>
    <scope>NUCLEOTIDE SEQUENCE [LARGE SCALE GENOMIC DNA]</scope>
    <source>
        <strain evidence="1 2">NGMCC 1.201697</strain>
    </source>
</reference>
<comment type="caution">
    <text evidence="1">The sequence shown here is derived from an EMBL/GenBank/DDBJ whole genome shotgun (WGS) entry which is preliminary data.</text>
</comment>
<proteinExistence type="predicted"/>